<reference evidence="3 4" key="1">
    <citation type="journal article" date="2010" name="Science">
        <title>Genomic comparison of the ants Camponotus floridanus and Harpegnathos saltator.</title>
        <authorList>
            <person name="Bonasio R."/>
            <person name="Zhang G."/>
            <person name="Ye C."/>
            <person name="Mutti N.S."/>
            <person name="Fang X."/>
            <person name="Qin N."/>
            <person name="Donahue G."/>
            <person name="Yang P."/>
            <person name="Li Q."/>
            <person name="Li C."/>
            <person name="Zhang P."/>
            <person name="Huang Z."/>
            <person name="Berger S.L."/>
            <person name="Reinberg D."/>
            <person name="Wang J."/>
            <person name="Liebig J."/>
        </authorList>
    </citation>
    <scope>NUCLEOTIDE SEQUENCE [LARGE SCALE GENOMIC DNA]</scope>
    <source>
        <strain evidence="3 4">Hsal</strain>
    </source>
</reference>
<keyword evidence="4" id="KW-1185">Reference proteome</keyword>
<proteinExistence type="predicted"/>
<evidence type="ECO:0000259" key="2">
    <source>
        <dbReference type="Pfam" id="PF01755"/>
    </source>
</evidence>
<gene>
    <name evidence="3" type="ORF">BHV28_01250</name>
</gene>
<dbReference type="Pfam" id="PF01755">
    <property type="entry name" value="Glyco_transf_25"/>
    <property type="match status" value="1"/>
</dbReference>
<sequence length="249" mass="27998">MKSYVINLDRAQERLAAITAQFQAQELEFTRQMAVDSITISDSAWQPSHLLLSKGEIACFLSHRLLWQKIAADTAPYAAIFEDDALLSPHASRFLEQWGWIPPDADIVKIETQRKKVWLGAPLKLDSTFSIARLKSTHILSAGYIISRRAATQLFQASSQISLPLDHFLFNFNYEPAQSLVLYQLDRAIVLQAGATGSLQGKPGSALSMRQKIPRELRRLGTNSARGLWGLRINLTTDECWKRIPFAAF</sequence>
<feature type="domain" description="Glycosyl transferase family 25" evidence="2">
    <location>
        <begin position="2"/>
        <end position="168"/>
    </location>
</feature>
<dbReference type="Proteomes" id="UP000188912">
    <property type="component" value="Chromosome"/>
</dbReference>
<dbReference type="EMBL" id="CP017315">
    <property type="protein sequence ID" value="AQS40850.1"/>
    <property type="molecule type" value="Genomic_DNA"/>
</dbReference>
<keyword evidence="1" id="KW-0175">Coiled coil</keyword>
<evidence type="ECO:0000256" key="1">
    <source>
        <dbReference type="SAM" id="Coils"/>
    </source>
</evidence>
<name>A0A1U9JSL3_9HYPH</name>
<reference evidence="3 4" key="2">
    <citation type="journal article" date="2016" name="Sci. Rep.">
        <title>The genome of Rhizobiales bacteria in predatory ants reveals urease gene functions but no genes for nitrogen fixation.</title>
        <authorList>
            <person name="Neuvonen M.M."/>
            <person name="Tamarit D."/>
            <person name="Naslund K."/>
            <person name="Liebig J."/>
            <person name="Feldhaar H."/>
            <person name="Moran N.A."/>
            <person name="Guy L."/>
            <person name="Andersson S.G."/>
        </authorList>
    </citation>
    <scope>NUCLEOTIDE SEQUENCE [LARGE SCALE GENOMIC DNA]</scope>
    <source>
        <strain evidence="3 4">Hsal</strain>
    </source>
</reference>
<evidence type="ECO:0000313" key="4">
    <source>
        <dbReference type="Proteomes" id="UP000188912"/>
    </source>
</evidence>
<dbReference type="STRING" id="1902579.BHV28_01250"/>
<feature type="coiled-coil region" evidence="1">
    <location>
        <begin position="1"/>
        <end position="28"/>
    </location>
</feature>
<evidence type="ECO:0000313" key="3">
    <source>
        <dbReference type="EMBL" id="AQS40850.1"/>
    </source>
</evidence>
<organism evidence="3 4">
    <name type="scientific">Candidatus Tokpelaia hoelldobleri</name>
    <dbReference type="NCBI Taxonomy" id="1902579"/>
    <lineage>
        <taxon>Bacteria</taxon>
        <taxon>Pseudomonadati</taxon>
        <taxon>Pseudomonadota</taxon>
        <taxon>Alphaproteobacteria</taxon>
        <taxon>Hyphomicrobiales</taxon>
        <taxon>Candidatus Tokpelaia</taxon>
    </lineage>
</organism>
<dbReference type="AlphaFoldDB" id="A0A1U9JSL3"/>
<dbReference type="KEGG" id="thd:BHV28_01250"/>
<protein>
    <submittedName>
        <fullName evidence="3">Glycosyltransferase</fullName>
    </submittedName>
</protein>
<dbReference type="InterPro" id="IPR002654">
    <property type="entry name" value="Glyco_trans_25"/>
</dbReference>
<dbReference type="CDD" id="cd06532">
    <property type="entry name" value="Glyco_transf_25"/>
    <property type="match status" value="1"/>
</dbReference>
<dbReference type="GO" id="GO:0016740">
    <property type="term" value="F:transferase activity"/>
    <property type="evidence" value="ECO:0007669"/>
    <property type="project" value="UniProtKB-KW"/>
</dbReference>
<accession>A0A1U9JSL3</accession>